<gene>
    <name evidence="1" type="ORF">KI387_002558</name>
</gene>
<dbReference type="AlphaFoldDB" id="A0AA38H122"/>
<feature type="non-terminal residue" evidence="1">
    <location>
        <position position="1"/>
    </location>
</feature>
<accession>A0AA38H122</accession>
<evidence type="ECO:0000313" key="1">
    <source>
        <dbReference type="EMBL" id="KAH9330450.1"/>
    </source>
</evidence>
<sequence length="68" mass="7726">TVDRVRDLIRRLCNDSLMIPGNTRANICRGRGALKQPGRHTDVFAPVWHVARWCRISAQSWQAIGQLS</sequence>
<proteinExistence type="predicted"/>
<name>A0AA38H122_TAXCH</name>
<dbReference type="Proteomes" id="UP000824469">
    <property type="component" value="Unassembled WGS sequence"/>
</dbReference>
<evidence type="ECO:0000313" key="2">
    <source>
        <dbReference type="Proteomes" id="UP000824469"/>
    </source>
</evidence>
<dbReference type="EMBL" id="JAHRHJ020000001">
    <property type="protein sequence ID" value="KAH9330450.1"/>
    <property type="molecule type" value="Genomic_DNA"/>
</dbReference>
<reference evidence="1 2" key="1">
    <citation type="journal article" date="2021" name="Nat. Plants">
        <title>The Taxus genome provides insights into paclitaxel biosynthesis.</title>
        <authorList>
            <person name="Xiong X."/>
            <person name="Gou J."/>
            <person name="Liao Q."/>
            <person name="Li Y."/>
            <person name="Zhou Q."/>
            <person name="Bi G."/>
            <person name="Li C."/>
            <person name="Du R."/>
            <person name="Wang X."/>
            <person name="Sun T."/>
            <person name="Guo L."/>
            <person name="Liang H."/>
            <person name="Lu P."/>
            <person name="Wu Y."/>
            <person name="Zhang Z."/>
            <person name="Ro D.K."/>
            <person name="Shang Y."/>
            <person name="Huang S."/>
            <person name="Yan J."/>
        </authorList>
    </citation>
    <scope>NUCLEOTIDE SEQUENCE [LARGE SCALE GENOMIC DNA]</scope>
    <source>
        <strain evidence="1">Ta-2019</strain>
    </source>
</reference>
<protein>
    <submittedName>
        <fullName evidence="1">Uncharacterized protein</fullName>
    </submittedName>
</protein>
<keyword evidence="2" id="KW-1185">Reference proteome</keyword>
<comment type="caution">
    <text evidence="1">The sequence shown here is derived from an EMBL/GenBank/DDBJ whole genome shotgun (WGS) entry which is preliminary data.</text>
</comment>
<feature type="non-terminal residue" evidence="1">
    <location>
        <position position="68"/>
    </location>
</feature>
<organism evidence="1 2">
    <name type="scientific">Taxus chinensis</name>
    <name type="common">Chinese yew</name>
    <name type="synonym">Taxus wallichiana var. chinensis</name>
    <dbReference type="NCBI Taxonomy" id="29808"/>
    <lineage>
        <taxon>Eukaryota</taxon>
        <taxon>Viridiplantae</taxon>
        <taxon>Streptophyta</taxon>
        <taxon>Embryophyta</taxon>
        <taxon>Tracheophyta</taxon>
        <taxon>Spermatophyta</taxon>
        <taxon>Pinopsida</taxon>
        <taxon>Pinidae</taxon>
        <taxon>Conifers II</taxon>
        <taxon>Cupressales</taxon>
        <taxon>Taxaceae</taxon>
        <taxon>Taxus</taxon>
    </lineage>
</organism>